<dbReference type="AlphaFoldDB" id="A0A0V0S2E3"/>
<feature type="transmembrane region" description="Helical" evidence="1">
    <location>
        <begin position="109"/>
        <end position="134"/>
    </location>
</feature>
<organism evidence="2 3">
    <name type="scientific">Trichinella nelsoni</name>
    <dbReference type="NCBI Taxonomy" id="6336"/>
    <lineage>
        <taxon>Eukaryota</taxon>
        <taxon>Metazoa</taxon>
        <taxon>Ecdysozoa</taxon>
        <taxon>Nematoda</taxon>
        <taxon>Enoplea</taxon>
        <taxon>Dorylaimia</taxon>
        <taxon>Trichinellida</taxon>
        <taxon>Trichinellidae</taxon>
        <taxon>Trichinella</taxon>
    </lineage>
</organism>
<keyword evidence="1" id="KW-0472">Membrane</keyword>
<dbReference type="OrthoDB" id="5912274at2759"/>
<dbReference type="Proteomes" id="UP000054630">
    <property type="component" value="Unassembled WGS sequence"/>
</dbReference>
<keyword evidence="1" id="KW-0812">Transmembrane</keyword>
<sequence length="224" mass="25248">MSVSLKRRPEIDFQLFMAFSISFFYLAPKPSDCMECCMKLKQLKSSKTKKTGTQTRALALPVNTALDKQLLAAAQFTNFGTTSSVIRSRDLALGNSLVPCHLSPIAAKVLFAFSLSCIFTMLFSYLTISFSLLFHTIVSTPLQWESGHNSKPASSFIDSSKANVKFCFESEPCLFGQYKEQHNDLLAYVKIPSWCVCMDDQKCLASRWDRNKKAEIYTCQPILR</sequence>
<gene>
    <name evidence="2" type="ORF">T07_1271</name>
</gene>
<protein>
    <submittedName>
        <fullName evidence="2">Uncharacterized protein</fullName>
    </submittedName>
</protein>
<comment type="caution">
    <text evidence="2">The sequence shown here is derived from an EMBL/GenBank/DDBJ whole genome shotgun (WGS) entry which is preliminary data.</text>
</comment>
<keyword evidence="3" id="KW-1185">Reference proteome</keyword>
<accession>A0A0V0S2E3</accession>
<evidence type="ECO:0000313" key="3">
    <source>
        <dbReference type="Proteomes" id="UP000054630"/>
    </source>
</evidence>
<name>A0A0V0S2E3_9BILA</name>
<evidence type="ECO:0000256" key="1">
    <source>
        <dbReference type="SAM" id="Phobius"/>
    </source>
</evidence>
<keyword evidence="1" id="KW-1133">Transmembrane helix</keyword>
<dbReference type="EMBL" id="JYDL01000043">
    <property type="protein sequence ID" value="KRX20950.1"/>
    <property type="molecule type" value="Genomic_DNA"/>
</dbReference>
<reference evidence="2 3" key="1">
    <citation type="submission" date="2015-01" db="EMBL/GenBank/DDBJ databases">
        <title>Evolution of Trichinella species and genotypes.</title>
        <authorList>
            <person name="Korhonen P.K."/>
            <person name="Edoardo P."/>
            <person name="Giuseppe L.R."/>
            <person name="Gasser R.B."/>
        </authorList>
    </citation>
    <scope>NUCLEOTIDE SEQUENCE [LARGE SCALE GENOMIC DNA]</scope>
    <source>
        <strain evidence="2">ISS37</strain>
    </source>
</reference>
<evidence type="ECO:0000313" key="2">
    <source>
        <dbReference type="EMBL" id="KRX20950.1"/>
    </source>
</evidence>
<proteinExistence type="predicted"/>